<dbReference type="InterPro" id="IPR029063">
    <property type="entry name" value="SAM-dependent_MTases_sf"/>
</dbReference>
<keyword evidence="2" id="KW-1185">Reference proteome</keyword>
<reference evidence="1" key="1">
    <citation type="submission" date="2006-04" db="EMBL/GenBank/DDBJ databases">
        <authorList>
            <person name="Seshadri R."/>
            <person name="Federici B.A."/>
        </authorList>
    </citation>
    <scope>NUCLEOTIDE SEQUENCE [LARGE SCALE GENOMIC DNA]</scope>
</reference>
<dbReference type="OrthoDB" id="8772893at2"/>
<reference evidence="1" key="2">
    <citation type="submission" date="2007-10" db="EMBL/GenBank/DDBJ databases">
        <authorList>
            <person name="Myers G.S."/>
        </authorList>
    </citation>
    <scope>NUCLEOTIDE SEQUENCE [LARGE SCALE GENOMIC DNA]</scope>
</reference>
<gene>
    <name evidence="1" type="ORF">RICGR_1256</name>
</gene>
<sequence>MNFLLFDLNKGYKWKFKIAGGLTENDIVAGNVFNKYDTKNYVIRKLMQGFSSSLSILVNKVNPTKIYEIGCGEGYWVLHWNKLGFTAYGCDVSHQVIEIAQANARAYQLPSQLFNVRDLYDCDRTISADLIVCCEVLEHLADPKKALRRLQDIVTRYLILSVPREPIWRLLNMLRGKYCSAFGNTPGHLHHWSKRGFVSQISAYFDILEMKTPFPWTMLLCQRK</sequence>
<dbReference type="GO" id="GO:0032259">
    <property type="term" value="P:methylation"/>
    <property type="evidence" value="ECO:0007669"/>
    <property type="project" value="UniProtKB-KW"/>
</dbReference>
<dbReference type="STRING" id="59196.RICGR_1256"/>
<dbReference type="AlphaFoldDB" id="A8PPB3"/>
<dbReference type="RefSeq" id="WP_006034969.1">
    <property type="nucleotide sequence ID" value="NZ_AAQJ02000001.1"/>
</dbReference>
<dbReference type="PANTHER" id="PTHR43861:SF6">
    <property type="entry name" value="METHYLTRANSFERASE TYPE 11"/>
    <property type="match status" value="1"/>
</dbReference>
<dbReference type="Proteomes" id="UP000054075">
    <property type="component" value="Unassembled WGS sequence"/>
</dbReference>
<dbReference type="PANTHER" id="PTHR43861">
    <property type="entry name" value="TRANS-ACONITATE 2-METHYLTRANSFERASE-RELATED"/>
    <property type="match status" value="1"/>
</dbReference>
<organism evidence="1 2">
    <name type="scientific">Rickettsiella grylli</name>
    <dbReference type="NCBI Taxonomy" id="59196"/>
    <lineage>
        <taxon>Bacteria</taxon>
        <taxon>Pseudomonadati</taxon>
        <taxon>Pseudomonadota</taxon>
        <taxon>Gammaproteobacteria</taxon>
        <taxon>Legionellales</taxon>
        <taxon>Coxiellaceae</taxon>
        <taxon>Rickettsiella</taxon>
    </lineage>
</organism>
<dbReference type="eggNOG" id="COG2227">
    <property type="taxonomic scope" value="Bacteria"/>
</dbReference>
<dbReference type="Pfam" id="PF13489">
    <property type="entry name" value="Methyltransf_23"/>
    <property type="match status" value="1"/>
</dbReference>
<evidence type="ECO:0000313" key="1">
    <source>
        <dbReference type="EMBL" id="EDP45982.1"/>
    </source>
</evidence>
<dbReference type="Gene3D" id="3.40.50.150">
    <property type="entry name" value="Vaccinia Virus protein VP39"/>
    <property type="match status" value="1"/>
</dbReference>
<name>A8PPB3_9COXI</name>
<dbReference type="GO" id="GO:0008168">
    <property type="term" value="F:methyltransferase activity"/>
    <property type="evidence" value="ECO:0007669"/>
    <property type="project" value="UniProtKB-KW"/>
</dbReference>
<evidence type="ECO:0000313" key="2">
    <source>
        <dbReference type="Proteomes" id="UP000054075"/>
    </source>
</evidence>
<dbReference type="EMBL" id="AAQJ02000001">
    <property type="protein sequence ID" value="EDP45982.1"/>
    <property type="molecule type" value="Genomic_DNA"/>
</dbReference>
<dbReference type="CDD" id="cd02440">
    <property type="entry name" value="AdoMet_MTases"/>
    <property type="match status" value="1"/>
</dbReference>
<proteinExistence type="predicted"/>
<accession>A8PPB3</accession>
<comment type="caution">
    <text evidence="1">The sequence shown here is derived from an EMBL/GenBank/DDBJ whole genome shotgun (WGS) entry which is preliminary data.</text>
</comment>
<protein>
    <submittedName>
        <fullName evidence="1">3-demethylubiquinone-9 3-methyltransferase domain protein</fullName>
    </submittedName>
</protein>
<dbReference type="SUPFAM" id="SSF53335">
    <property type="entry name" value="S-adenosyl-L-methionine-dependent methyltransferases"/>
    <property type="match status" value="1"/>
</dbReference>